<comment type="similarity">
    <text evidence="2">Belongs to the EamA transporter family.</text>
</comment>
<evidence type="ECO:0000256" key="1">
    <source>
        <dbReference type="ARBA" id="ARBA00004141"/>
    </source>
</evidence>
<feature type="domain" description="EamA" evidence="7">
    <location>
        <begin position="4"/>
        <end position="135"/>
    </location>
</feature>
<keyword evidence="3 6" id="KW-0812">Transmembrane</keyword>
<feature type="transmembrane region" description="Helical" evidence="6">
    <location>
        <begin position="209"/>
        <end position="231"/>
    </location>
</feature>
<dbReference type="Pfam" id="PF00892">
    <property type="entry name" value="EamA"/>
    <property type="match status" value="2"/>
</dbReference>
<evidence type="ECO:0000256" key="6">
    <source>
        <dbReference type="SAM" id="Phobius"/>
    </source>
</evidence>
<comment type="subcellular location">
    <subcellularLocation>
        <location evidence="1">Membrane</location>
        <topology evidence="1">Multi-pass membrane protein</topology>
    </subcellularLocation>
</comment>
<keyword evidence="4 6" id="KW-1133">Transmembrane helix</keyword>
<evidence type="ECO:0000256" key="3">
    <source>
        <dbReference type="ARBA" id="ARBA00022692"/>
    </source>
</evidence>
<evidence type="ECO:0000313" key="9">
    <source>
        <dbReference type="Proteomes" id="UP001595548"/>
    </source>
</evidence>
<evidence type="ECO:0000256" key="4">
    <source>
        <dbReference type="ARBA" id="ARBA00022989"/>
    </source>
</evidence>
<comment type="caution">
    <text evidence="8">The sequence shown here is derived from an EMBL/GenBank/DDBJ whole genome shotgun (WGS) entry which is preliminary data.</text>
</comment>
<evidence type="ECO:0000313" key="8">
    <source>
        <dbReference type="EMBL" id="MFC3156741.1"/>
    </source>
</evidence>
<evidence type="ECO:0000256" key="2">
    <source>
        <dbReference type="ARBA" id="ARBA00007362"/>
    </source>
</evidence>
<keyword evidence="9" id="KW-1185">Reference proteome</keyword>
<dbReference type="PANTHER" id="PTHR32322:SF2">
    <property type="entry name" value="EAMA DOMAIN-CONTAINING PROTEIN"/>
    <property type="match status" value="1"/>
</dbReference>
<dbReference type="RefSeq" id="WP_382418113.1">
    <property type="nucleotide sequence ID" value="NZ_AP031500.1"/>
</dbReference>
<feature type="transmembrane region" description="Helical" evidence="6">
    <location>
        <begin position="264"/>
        <end position="284"/>
    </location>
</feature>
<feature type="transmembrane region" description="Helical" evidence="6">
    <location>
        <begin position="90"/>
        <end position="109"/>
    </location>
</feature>
<feature type="transmembrane region" description="Helical" evidence="6">
    <location>
        <begin position="238"/>
        <end position="258"/>
    </location>
</feature>
<feature type="domain" description="EamA" evidence="7">
    <location>
        <begin position="147"/>
        <end position="280"/>
    </location>
</feature>
<feature type="transmembrane region" description="Helical" evidence="6">
    <location>
        <begin position="121"/>
        <end position="139"/>
    </location>
</feature>
<feature type="transmembrane region" description="Helical" evidence="6">
    <location>
        <begin position="30"/>
        <end position="52"/>
    </location>
</feature>
<keyword evidence="5 6" id="KW-0472">Membrane</keyword>
<evidence type="ECO:0000259" key="7">
    <source>
        <dbReference type="Pfam" id="PF00892"/>
    </source>
</evidence>
<name>A0ABV7HVV3_9GAMM</name>
<dbReference type="EMBL" id="JBHRTL010000031">
    <property type="protein sequence ID" value="MFC3156741.1"/>
    <property type="molecule type" value="Genomic_DNA"/>
</dbReference>
<dbReference type="SUPFAM" id="SSF103481">
    <property type="entry name" value="Multidrug resistance efflux transporter EmrE"/>
    <property type="match status" value="2"/>
</dbReference>
<dbReference type="PANTHER" id="PTHR32322">
    <property type="entry name" value="INNER MEMBRANE TRANSPORTER"/>
    <property type="match status" value="1"/>
</dbReference>
<dbReference type="InterPro" id="IPR000620">
    <property type="entry name" value="EamA_dom"/>
</dbReference>
<organism evidence="8 9">
    <name type="scientific">Gilvimarinus japonicus</name>
    <dbReference type="NCBI Taxonomy" id="1796469"/>
    <lineage>
        <taxon>Bacteria</taxon>
        <taxon>Pseudomonadati</taxon>
        <taxon>Pseudomonadota</taxon>
        <taxon>Gammaproteobacteria</taxon>
        <taxon>Cellvibrionales</taxon>
        <taxon>Cellvibrionaceae</taxon>
        <taxon>Gilvimarinus</taxon>
    </lineage>
</organism>
<proteinExistence type="inferred from homology"/>
<gene>
    <name evidence="8" type="ORF">ACFOEB_16140</name>
</gene>
<accession>A0ABV7HVV3</accession>
<protein>
    <submittedName>
        <fullName evidence="8">DMT family transporter</fullName>
    </submittedName>
</protein>
<dbReference type="InterPro" id="IPR037185">
    <property type="entry name" value="EmrE-like"/>
</dbReference>
<evidence type="ECO:0000256" key="5">
    <source>
        <dbReference type="ARBA" id="ARBA00023136"/>
    </source>
</evidence>
<feature type="transmembrane region" description="Helical" evidence="6">
    <location>
        <begin position="178"/>
        <end position="197"/>
    </location>
</feature>
<feature type="transmembrane region" description="Helical" evidence="6">
    <location>
        <begin position="145"/>
        <end position="166"/>
    </location>
</feature>
<feature type="transmembrane region" description="Helical" evidence="6">
    <location>
        <begin position="64"/>
        <end position="84"/>
    </location>
</feature>
<sequence length="293" mass="31334">MPVLIAYILVVLIWGTTPLAIVWSNGSGHFMAAVLSRMLLALVVALVINALLGRRLFDRPGAVWVYLFASLGIFPNMPLVYYSAQFIPSGLIAVIFALSPFVTGVLSAFILKDNPFNRQRLCALVLAVLGLGVIFRSQLALDEGAAIGIAGILGSCVLFSTSSVLLKAQRTSVDAFNQTTGSLLFAMPGLLAFWWLADAPMPALPTQAVAAIVYLALCGSLLGFTLFFFVLSRLSPSVVSLITLITPILALSSGALLAGERLSTEALIGTALVFCALVLYLDLLPFRRHPKHR</sequence>
<dbReference type="InterPro" id="IPR050638">
    <property type="entry name" value="AA-Vitamin_Transporters"/>
</dbReference>
<dbReference type="Proteomes" id="UP001595548">
    <property type="component" value="Unassembled WGS sequence"/>
</dbReference>
<reference evidence="9" key="1">
    <citation type="journal article" date="2019" name="Int. J. Syst. Evol. Microbiol.">
        <title>The Global Catalogue of Microorganisms (GCM) 10K type strain sequencing project: providing services to taxonomists for standard genome sequencing and annotation.</title>
        <authorList>
            <consortium name="The Broad Institute Genomics Platform"/>
            <consortium name="The Broad Institute Genome Sequencing Center for Infectious Disease"/>
            <person name="Wu L."/>
            <person name="Ma J."/>
        </authorList>
    </citation>
    <scope>NUCLEOTIDE SEQUENCE [LARGE SCALE GENOMIC DNA]</scope>
    <source>
        <strain evidence="9">KCTC 52141</strain>
    </source>
</reference>